<keyword evidence="2" id="KW-1185">Reference proteome</keyword>
<name>A0A223P192_9SPHI</name>
<dbReference type="Pfam" id="PF13385">
    <property type="entry name" value="Laminin_G_3"/>
    <property type="match status" value="1"/>
</dbReference>
<dbReference type="AlphaFoldDB" id="A0A223P192"/>
<dbReference type="OrthoDB" id="9814380at2"/>
<proteinExistence type="predicted"/>
<dbReference type="RefSeq" id="WP_094571914.1">
    <property type="nucleotide sequence ID" value="NZ_CP022743.1"/>
</dbReference>
<dbReference type="KEGG" id="muc:MuYL_3905"/>
<dbReference type="EMBL" id="CP022743">
    <property type="protein sequence ID" value="ASU35790.1"/>
    <property type="molecule type" value="Genomic_DNA"/>
</dbReference>
<dbReference type="Gene3D" id="2.60.120.200">
    <property type="match status" value="1"/>
</dbReference>
<organism evidence="1 2">
    <name type="scientific">Mucilaginibacter xinganensis</name>
    <dbReference type="NCBI Taxonomy" id="1234841"/>
    <lineage>
        <taxon>Bacteria</taxon>
        <taxon>Pseudomonadati</taxon>
        <taxon>Bacteroidota</taxon>
        <taxon>Sphingobacteriia</taxon>
        <taxon>Sphingobacteriales</taxon>
        <taxon>Sphingobacteriaceae</taxon>
        <taxon>Mucilaginibacter</taxon>
    </lineage>
</organism>
<protein>
    <recommendedName>
        <fullName evidence="3">Concanavalin A-like lectin/glucanases superfamily protein</fullName>
    </recommendedName>
</protein>
<dbReference type="PROSITE" id="PS51257">
    <property type="entry name" value="PROKAR_LIPOPROTEIN"/>
    <property type="match status" value="1"/>
</dbReference>
<gene>
    <name evidence="1" type="ORF">MuYL_3905</name>
</gene>
<evidence type="ECO:0008006" key="3">
    <source>
        <dbReference type="Google" id="ProtNLM"/>
    </source>
</evidence>
<sequence>MRTTKNILIAGATAAAVIFTISSCQKSFDAKTYAPSKPLPKIEGFSNSKDVAAANLVAYWPFNGSLTDSVSATNGVATGTSFTTGVIGKGLQGADNGYVVSDVPAAVKSLHDFTVSLWVKTPQNTNALGVFDIDNDQAGGAGFWGSLAIFFDNGGSATTGILKVHAFSITGSEAGKDAWEGGYTVDNPWNTWINIMVSYSDASSTVSVYYNGAVAGINTVNGFAPLDWSKAKKMVFGTLQFQTTPSLTANTGAQPWAGYLTGSMDQVRIYNKALSTSEIRGLYGLEKAGR</sequence>
<reference evidence="1 2" key="1">
    <citation type="submission" date="2017-08" db="EMBL/GenBank/DDBJ databases">
        <title>Complete genome sequence of Mucilaginibacter sp. strain BJC16-A31.</title>
        <authorList>
            <consortium name="Henan University of Science and Technology"/>
            <person name="You X."/>
        </authorList>
    </citation>
    <scope>NUCLEOTIDE SEQUENCE [LARGE SCALE GENOMIC DNA]</scope>
    <source>
        <strain evidence="1 2">BJC16-A31</strain>
    </source>
</reference>
<dbReference type="GO" id="GO:0005975">
    <property type="term" value="P:carbohydrate metabolic process"/>
    <property type="evidence" value="ECO:0007669"/>
    <property type="project" value="UniProtKB-ARBA"/>
</dbReference>
<dbReference type="InterPro" id="IPR013320">
    <property type="entry name" value="ConA-like_dom_sf"/>
</dbReference>
<accession>A0A223P192</accession>
<evidence type="ECO:0000313" key="1">
    <source>
        <dbReference type="EMBL" id="ASU35790.1"/>
    </source>
</evidence>
<dbReference type="GO" id="GO:0004553">
    <property type="term" value="F:hydrolase activity, hydrolyzing O-glycosyl compounds"/>
    <property type="evidence" value="ECO:0007669"/>
    <property type="project" value="UniProtKB-ARBA"/>
</dbReference>
<dbReference type="SUPFAM" id="SSF49899">
    <property type="entry name" value="Concanavalin A-like lectins/glucanases"/>
    <property type="match status" value="1"/>
</dbReference>
<dbReference type="Proteomes" id="UP000215002">
    <property type="component" value="Chromosome"/>
</dbReference>
<evidence type="ECO:0000313" key="2">
    <source>
        <dbReference type="Proteomes" id="UP000215002"/>
    </source>
</evidence>